<keyword evidence="4" id="KW-0762">Sugar transport</keyword>
<sequence length="488" mass="51904">MASKYDGLAHIIIQNVGGKDNVKSLAHCVTRLRFKLKDESLANDEVLESTDGVIKIMHAGGQYQVVIGPHVTDVYDTVLAIGKFQAGGLVDEEGNTIEEDEGEKAPMKPLDAFIDMVSGILQPVLPVLAAAGMTKGLLSLCTFLGVMTADSGAYQTIYSFADGFFYFLPIFLGFTSAKKFGINQFVGAALGASLCYPAMVAMKGADPIGSVFAGTFMQMNYSDTFFGLPIVFPSSGYTSSVIPIIIAVFCASKFWKAIDQKIPSAVRFFLTPMLTLVIFTPLTYLVIGPIAGVLTNLLALFFKTVYEIPVIGGIACGALLGGLWQVLVVFGLHWSVVPMYLNNLAVLGYDAVFGGRQVCSHAQVASVLAVFFKTNDKALKEVCIPAAITGVFGTTEPAIYGVTLPKKTPFVMSCIASAIGGAFVCGMGAKQFMAGYSGILGLPVYIDPTGAEGINNLIIMVIGILISMVASFILTYITYKDEPKKANA</sequence>
<evidence type="ECO:0000256" key="7">
    <source>
        <dbReference type="ARBA" id="ARBA00022692"/>
    </source>
</evidence>
<evidence type="ECO:0000256" key="3">
    <source>
        <dbReference type="ARBA" id="ARBA00022475"/>
    </source>
</evidence>
<evidence type="ECO:0000313" key="17">
    <source>
        <dbReference type="Proteomes" id="UP000330807"/>
    </source>
</evidence>
<dbReference type="PROSITE" id="PS51098">
    <property type="entry name" value="PTS_EIIB_TYPE_1"/>
    <property type="match status" value="1"/>
</dbReference>
<evidence type="ECO:0000256" key="12">
    <source>
        <dbReference type="SAM" id="Phobius"/>
    </source>
</evidence>
<feature type="transmembrane region" description="Helical" evidence="12">
    <location>
        <begin position="457"/>
        <end position="479"/>
    </location>
</feature>
<dbReference type="RefSeq" id="WP_187323851.1">
    <property type="nucleotide sequence ID" value="NZ_CAAKNU010000104.1"/>
</dbReference>
<dbReference type="SUPFAM" id="SSF55604">
    <property type="entry name" value="Glucose permease domain IIB"/>
    <property type="match status" value="1"/>
</dbReference>
<dbReference type="Proteomes" id="UP000361836">
    <property type="component" value="Unassembled WGS sequence"/>
</dbReference>
<dbReference type="InterPro" id="IPR013013">
    <property type="entry name" value="PTS_EIIC_1"/>
</dbReference>
<keyword evidence="9 12" id="KW-1133">Transmembrane helix</keyword>
<evidence type="ECO:0000256" key="1">
    <source>
        <dbReference type="ARBA" id="ARBA00004651"/>
    </source>
</evidence>
<feature type="transmembrane region" description="Helical" evidence="12">
    <location>
        <begin position="124"/>
        <end position="147"/>
    </location>
</feature>
<evidence type="ECO:0000256" key="4">
    <source>
        <dbReference type="ARBA" id="ARBA00022597"/>
    </source>
</evidence>
<feature type="transmembrane region" description="Helical" evidence="12">
    <location>
        <begin position="273"/>
        <end position="302"/>
    </location>
</feature>
<dbReference type="GO" id="GO:0005886">
    <property type="term" value="C:plasma membrane"/>
    <property type="evidence" value="ECO:0007669"/>
    <property type="project" value="UniProtKB-SubCell"/>
</dbReference>
<keyword evidence="7 12" id="KW-0812">Transmembrane</keyword>
<keyword evidence="5" id="KW-0808">Transferase</keyword>
<dbReference type="GO" id="GO:0015771">
    <property type="term" value="P:trehalose transport"/>
    <property type="evidence" value="ECO:0007669"/>
    <property type="project" value="TreeGrafter"/>
</dbReference>
<dbReference type="PROSITE" id="PS51103">
    <property type="entry name" value="PTS_EIIC_TYPE_1"/>
    <property type="match status" value="1"/>
</dbReference>
<evidence type="ECO:0000256" key="6">
    <source>
        <dbReference type="ARBA" id="ARBA00022683"/>
    </source>
</evidence>
<dbReference type="InterPro" id="IPR050558">
    <property type="entry name" value="PTS_Sugar-Specific_Components"/>
</dbReference>
<dbReference type="GO" id="GO:0009401">
    <property type="term" value="P:phosphoenolpyruvate-dependent sugar phosphotransferase system"/>
    <property type="evidence" value="ECO:0007669"/>
    <property type="project" value="UniProtKB-KW"/>
</dbReference>
<keyword evidence="8" id="KW-0418">Kinase</keyword>
<accession>A0A5K1JHU5</accession>
<reference evidence="17 18" key="1">
    <citation type="submission" date="2019-10" db="EMBL/GenBank/DDBJ databases">
        <authorList>
            <person name="Wolf R A."/>
        </authorList>
    </citation>
    <scope>NUCLEOTIDE SEQUENCE [LARGE SCALE GENOMIC DNA]</scope>
    <source>
        <strain evidence="16">Collinsella_aerofaciens_AK_138A</strain>
        <strain evidence="15">Collinsella_aerofaciens_MC2</strain>
    </source>
</reference>
<keyword evidence="3" id="KW-1003">Cell membrane</keyword>
<dbReference type="EMBL" id="CABWIE010000002">
    <property type="protein sequence ID" value="VWL86268.1"/>
    <property type="molecule type" value="Genomic_DNA"/>
</dbReference>
<dbReference type="Gene3D" id="3.30.1360.60">
    <property type="entry name" value="Glucose permease domain IIB"/>
    <property type="match status" value="1"/>
</dbReference>
<dbReference type="GO" id="GO:0090589">
    <property type="term" value="F:protein-phosphocysteine-trehalose phosphotransferase system transporter activity"/>
    <property type="evidence" value="ECO:0007669"/>
    <property type="project" value="TreeGrafter"/>
</dbReference>
<dbReference type="Pfam" id="PF02378">
    <property type="entry name" value="PTS_EIIC"/>
    <property type="match status" value="1"/>
</dbReference>
<feature type="domain" description="PTS EIIB type-1" evidence="13">
    <location>
        <begin position="6"/>
        <end position="88"/>
    </location>
</feature>
<feature type="domain" description="PTS EIIC type-1" evidence="14">
    <location>
        <begin position="115"/>
        <end position="488"/>
    </location>
</feature>
<dbReference type="AlphaFoldDB" id="A0A5K1JHU5"/>
<comment type="subcellular location">
    <subcellularLocation>
        <location evidence="1">Cell membrane</location>
        <topology evidence="1">Multi-pass membrane protein</topology>
    </subcellularLocation>
</comment>
<evidence type="ECO:0000256" key="5">
    <source>
        <dbReference type="ARBA" id="ARBA00022679"/>
    </source>
</evidence>
<keyword evidence="18" id="KW-1185">Reference proteome</keyword>
<proteinExistence type="predicted"/>
<evidence type="ECO:0000259" key="13">
    <source>
        <dbReference type="PROSITE" id="PS51098"/>
    </source>
</evidence>
<feature type="transmembrane region" description="Helical" evidence="12">
    <location>
        <begin position="410"/>
        <end position="429"/>
    </location>
</feature>
<gene>
    <name evidence="16" type="primary">bglF_6</name>
    <name evidence="15" type="synonym">bglF_9</name>
    <name evidence="15" type="ORF">KCJAJFAP_01426</name>
    <name evidence="16" type="ORF">LMKDKBCB_01850</name>
</gene>
<feature type="transmembrane region" description="Helical" evidence="12">
    <location>
        <begin position="185"/>
        <end position="205"/>
    </location>
</feature>
<protein>
    <submittedName>
        <fullName evidence="16">PTS system beta-glucoside-specific EIIBCA component</fullName>
    </submittedName>
</protein>
<evidence type="ECO:0000313" key="16">
    <source>
        <dbReference type="EMBL" id="VWL95545.1"/>
    </source>
</evidence>
<feature type="transmembrane region" description="Helical" evidence="12">
    <location>
        <begin position="153"/>
        <end position="173"/>
    </location>
</feature>
<evidence type="ECO:0000256" key="9">
    <source>
        <dbReference type="ARBA" id="ARBA00022989"/>
    </source>
</evidence>
<feature type="transmembrane region" description="Helical" evidence="12">
    <location>
        <begin position="225"/>
        <end position="252"/>
    </location>
</feature>
<dbReference type="FunFam" id="3.30.1360.60:FF:000001">
    <property type="entry name" value="PTS system glucose-specific IIBC component PtsG"/>
    <property type="match status" value="1"/>
</dbReference>
<dbReference type="PANTHER" id="PTHR30175:SF1">
    <property type="entry name" value="PTS SYSTEM ARBUTIN-, CELLOBIOSE-, AND SALICIN-SPECIFIC EIIBC COMPONENT-RELATED"/>
    <property type="match status" value="1"/>
</dbReference>
<evidence type="ECO:0000313" key="18">
    <source>
        <dbReference type="Proteomes" id="UP000361836"/>
    </source>
</evidence>
<name>A0A5K1JHU5_9ACTN</name>
<dbReference type="InterPro" id="IPR001996">
    <property type="entry name" value="PTS_IIB_1"/>
</dbReference>
<evidence type="ECO:0000259" key="14">
    <source>
        <dbReference type="PROSITE" id="PS51103"/>
    </source>
</evidence>
<keyword evidence="10 12" id="KW-0472">Membrane</keyword>
<evidence type="ECO:0000256" key="2">
    <source>
        <dbReference type="ARBA" id="ARBA00022448"/>
    </source>
</evidence>
<dbReference type="CDD" id="cd00212">
    <property type="entry name" value="PTS_IIB_glc"/>
    <property type="match status" value="1"/>
</dbReference>
<dbReference type="Proteomes" id="UP000330807">
    <property type="component" value="Unassembled WGS sequence"/>
</dbReference>
<dbReference type="InterPro" id="IPR018113">
    <property type="entry name" value="PTrfase_EIIB_Cys"/>
</dbReference>
<dbReference type="GO" id="GO:0016301">
    <property type="term" value="F:kinase activity"/>
    <property type="evidence" value="ECO:0007669"/>
    <property type="project" value="UniProtKB-KW"/>
</dbReference>
<dbReference type="InterPro" id="IPR036878">
    <property type="entry name" value="Glu_permease_IIB"/>
</dbReference>
<keyword evidence="2" id="KW-0813">Transport</keyword>
<organism evidence="16 17">
    <name type="scientific">Collinsella aerofaciens</name>
    <dbReference type="NCBI Taxonomy" id="74426"/>
    <lineage>
        <taxon>Bacteria</taxon>
        <taxon>Bacillati</taxon>
        <taxon>Actinomycetota</taxon>
        <taxon>Coriobacteriia</taxon>
        <taxon>Coriobacteriales</taxon>
        <taxon>Coriobacteriaceae</taxon>
        <taxon>Collinsella</taxon>
    </lineage>
</organism>
<dbReference type="PROSITE" id="PS01035">
    <property type="entry name" value="PTS_EIIB_TYPE_1_CYS"/>
    <property type="match status" value="1"/>
</dbReference>
<dbReference type="EMBL" id="CABWIH010000036">
    <property type="protein sequence ID" value="VWL95545.1"/>
    <property type="molecule type" value="Genomic_DNA"/>
</dbReference>
<feature type="transmembrane region" description="Helical" evidence="12">
    <location>
        <begin position="308"/>
        <end position="332"/>
    </location>
</feature>
<dbReference type="GO" id="GO:0008982">
    <property type="term" value="F:protein-N(PI)-phosphohistidine-sugar phosphotransferase activity"/>
    <property type="evidence" value="ECO:0007669"/>
    <property type="project" value="InterPro"/>
</dbReference>
<feature type="active site" description="Phosphocysteine intermediate; for EIIB activity" evidence="11">
    <location>
        <position position="28"/>
    </location>
</feature>
<evidence type="ECO:0000256" key="10">
    <source>
        <dbReference type="ARBA" id="ARBA00023136"/>
    </source>
</evidence>
<keyword evidence="6" id="KW-0598">Phosphotransferase system</keyword>
<evidence type="ECO:0000313" key="15">
    <source>
        <dbReference type="EMBL" id="VWL86268.1"/>
    </source>
</evidence>
<dbReference type="InterPro" id="IPR003352">
    <property type="entry name" value="PTS_EIIC"/>
</dbReference>
<dbReference type="Pfam" id="PF00367">
    <property type="entry name" value="PTS_EIIB"/>
    <property type="match status" value="1"/>
</dbReference>
<evidence type="ECO:0000256" key="11">
    <source>
        <dbReference type="PROSITE-ProRule" id="PRU00421"/>
    </source>
</evidence>
<evidence type="ECO:0000256" key="8">
    <source>
        <dbReference type="ARBA" id="ARBA00022777"/>
    </source>
</evidence>
<dbReference type="PANTHER" id="PTHR30175">
    <property type="entry name" value="PHOSPHOTRANSFERASE SYSTEM TRANSPORT PROTEIN"/>
    <property type="match status" value="1"/>
</dbReference>